<gene>
    <name evidence="2" type="ORF">FSB_LOCUS8044</name>
</gene>
<dbReference type="AlphaFoldDB" id="A0A2N9EZ87"/>
<dbReference type="InterPro" id="IPR017451">
    <property type="entry name" value="F-box-assoc_interact_dom"/>
</dbReference>
<dbReference type="SMART" id="SM00256">
    <property type="entry name" value="FBOX"/>
    <property type="match status" value="1"/>
</dbReference>
<dbReference type="InterPro" id="IPR036047">
    <property type="entry name" value="F-box-like_dom_sf"/>
</dbReference>
<organism evidence="2">
    <name type="scientific">Fagus sylvatica</name>
    <name type="common">Beechnut</name>
    <dbReference type="NCBI Taxonomy" id="28930"/>
    <lineage>
        <taxon>Eukaryota</taxon>
        <taxon>Viridiplantae</taxon>
        <taxon>Streptophyta</taxon>
        <taxon>Embryophyta</taxon>
        <taxon>Tracheophyta</taxon>
        <taxon>Spermatophyta</taxon>
        <taxon>Magnoliopsida</taxon>
        <taxon>eudicotyledons</taxon>
        <taxon>Gunneridae</taxon>
        <taxon>Pentapetalae</taxon>
        <taxon>rosids</taxon>
        <taxon>fabids</taxon>
        <taxon>Fagales</taxon>
        <taxon>Fagaceae</taxon>
        <taxon>Fagus</taxon>
    </lineage>
</organism>
<accession>A0A2N9EZ87</accession>
<dbReference type="Pfam" id="PF00646">
    <property type="entry name" value="F-box"/>
    <property type="match status" value="1"/>
</dbReference>
<dbReference type="SUPFAM" id="SSF81383">
    <property type="entry name" value="F-box domain"/>
    <property type="match status" value="1"/>
</dbReference>
<evidence type="ECO:0000259" key="1">
    <source>
        <dbReference type="PROSITE" id="PS50181"/>
    </source>
</evidence>
<protein>
    <recommendedName>
        <fullName evidence="1">F-box domain-containing protein</fullName>
    </recommendedName>
</protein>
<dbReference type="PROSITE" id="PS50181">
    <property type="entry name" value="FBOX"/>
    <property type="match status" value="1"/>
</dbReference>
<proteinExistence type="predicted"/>
<sequence length="386" mass="44671">MKESKRLQDLQQLPQVIEHDILLRLPAKSLIRFKLVTKEWCCLISSEDFVKTHLKWVNEIEDIRCAQLAISTYKKNSLSLYTMDCDSSNRDLVKIDFEGYCHGRVKLVGSCNGLLLVYVPSNGLFLCNPSIREYKKIEFRTNHPNIIGGLGYDSTNKAYKAVITGNYIITGSGSRGDNNWTCEFSTTYVKIYNLKSDSWSEIDDFPYTFFHCEIPSMVNEAPHWVVLRGRDYRPITYVIIYLDLVNEKFKEVPLPDCLLKDNSKRFELGVLRGCLCISYKCDIDSYFEIWSMREYGVKESWTKLFVLTQPYISLRPLCFTRNYDEVIMHVNDDKLVMFNLKGNTKRVLAFHPVDGDSLYPMGVVTYVESLIFPEAQEGREAKGKTK</sequence>
<dbReference type="EMBL" id="OIVN01000435">
    <property type="protein sequence ID" value="SPC80162.1"/>
    <property type="molecule type" value="Genomic_DNA"/>
</dbReference>
<dbReference type="PANTHER" id="PTHR31672">
    <property type="entry name" value="BNACNNG10540D PROTEIN"/>
    <property type="match status" value="1"/>
</dbReference>
<dbReference type="NCBIfam" id="TIGR01640">
    <property type="entry name" value="F_box_assoc_1"/>
    <property type="match status" value="1"/>
</dbReference>
<dbReference type="Pfam" id="PF07734">
    <property type="entry name" value="FBA_1"/>
    <property type="match status" value="1"/>
</dbReference>
<evidence type="ECO:0000313" key="2">
    <source>
        <dbReference type="EMBL" id="SPC80162.1"/>
    </source>
</evidence>
<dbReference type="PANTHER" id="PTHR31672:SF13">
    <property type="entry name" value="F-BOX PROTEIN CPR30-LIKE"/>
    <property type="match status" value="1"/>
</dbReference>
<feature type="domain" description="F-box" evidence="1">
    <location>
        <begin position="7"/>
        <end position="53"/>
    </location>
</feature>
<name>A0A2N9EZ87_FAGSY</name>
<dbReference type="InterPro" id="IPR006527">
    <property type="entry name" value="F-box-assoc_dom_typ1"/>
</dbReference>
<reference evidence="2" key="1">
    <citation type="submission" date="2018-02" db="EMBL/GenBank/DDBJ databases">
        <authorList>
            <person name="Cohen D.B."/>
            <person name="Kent A.D."/>
        </authorList>
    </citation>
    <scope>NUCLEOTIDE SEQUENCE</scope>
</reference>
<dbReference type="InterPro" id="IPR001810">
    <property type="entry name" value="F-box_dom"/>
</dbReference>
<dbReference type="InterPro" id="IPR050796">
    <property type="entry name" value="SCF_F-box_component"/>
</dbReference>